<keyword evidence="7" id="KW-0662">Pyridine nucleotide biosynthesis</keyword>
<organism evidence="13 14">
    <name type="scientific">Exiguobacterium sibiricum (strain DSM 17290 / CCUG 55495 / CIP 109462 / JCM 13490 / 255-15)</name>
    <dbReference type="NCBI Taxonomy" id="262543"/>
    <lineage>
        <taxon>Bacteria</taxon>
        <taxon>Bacillati</taxon>
        <taxon>Bacillota</taxon>
        <taxon>Bacilli</taxon>
        <taxon>Bacillales</taxon>
        <taxon>Bacillales Family XII. Incertae Sedis</taxon>
        <taxon>Exiguobacterium</taxon>
    </lineage>
</organism>
<dbReference type="OrthoDB" id="9806724at2"/>
<name>B1YJR5_EXIS2</name>
<evidence type="ECO:0000313" key="14">
    <source>
        <dbReference type="Proteomes" id="UP000001681"/>
    </source>
</evidence>
<dbReference type="Gene3D" id="3.50.50.60">
    <property type="entry name" value="FAD/NAD(P)-binding domain"/>
    <property type="match status" value="1"/>
</dbReference>
<dbReference type="SUPFAM" id="SSF51905">
    <property type="entry name" value="FAD/NAD(P)-binding domain"/>
    <property type="match status" value="1"/>
</dbReference>
<dbReference type="EMBL" id="CP001022">
    <property type="protein sequence ID" value="ACB61553.1"/>
    <property type="molecule type" value="Genomic_DNA"/>
</dbReference>
<evidence type="ECO:0000256" key="6">
    <source>
        <dbReference type="ARBA" id="ARBA00022630"/>
    </source>
</evidence>
<comment type="cofactor">
    <cofactor evidence="1">
        <name>FAD</name>
        <dbReference type="ChEBI" id="CHEBI:57692"/>
    </cofactor>
</comment>
<reference evidence="14" key="3">
    <citation type="submission" date="2008-04" db="EMBL/GenBank/DDBJ databases">
        <title>Complete sequence of chromosome of Exiguobacterium sibiricum 255-15.</title>
        <authorList>
            <consortium name="US DOE Joint Genome Institute"/>
            <person name="Copeland A."/>
            <person name="Lucas S."/>
            <person name="Lapidus A."/>
            <person name="Glavina del Rio T."/>
            <person name="Dalin E."/>
            <person name="Tice H."/>
            <person name="Bruce D."/>
            <person name="Goodwin L."/>
            <person name="Pitluck S."/>
            <person name="Kiss H."/>
            <person name="Chertkov O."/>
            <person name="Monk C."/>
            <person name="Brettin T."/>
            <person name="Detter J.C."/>
            <person name="Han C."/>
            <person name="Kuske C.R."/>
            <person name="Schmutz J."/>
            <person name="Larimer F."/>
            <person name="Land M."/>
            <person name="Hauser L."/>
            <person name="Kyrpides N."/>
            <person name="Mikhailova N."/>
            <person name="Vishnivetskaya T."/>
            <person name="Rodrigues D.F."/>
            <person name="Gilichinsky D."/>
            <person name="Tiedje J."/>
            <person name="Richardson P."/>
        </authorList>
    </citation>
    <scope>NUCLEOTIDE SEQUENCE [LARGE SCALE GENOMIC DNA]</scope>
    <source>
        <strain evidence="14">DSM 17290 / CIP 109462 / JCM 13490 / 255-15</strain>
    </source>
</reference>
<gene>
    <name evidence="13" type="ordered locus">Exig_2101</name>
</gene>
<dbReference type="AlphaFoldDB" id="B1YJR5"/>
<evidence type="ECO:0000313" key="13">
    <source>
        <dbReference type="EMBL" id="ACB61553.1"/>
    </source>
</evidence>
<dbReference type="EC" id="1.4.3.16" evidence="4"/>
<evidence type="ECO:0000256" key="5">
    <source>
        <dbReference type="ARBA" id="ARBA00021901"/>
    </source>
</evidence>
<protein>
    <recommendedName>
        <fullName evidence="5">L-aspartate oxidase</fullName>
        <ecNumber evidence="4">1.4.3.16</ecNumber>
    </recommendedName>
    <alternativeName>
        <fullName evidence="10">Quinolinate synthase B</fullName>
    </alternativeName>
</protein>
<dbReference type="PANTHER" id="PTHR42716:SF2">
    <property type="entry name" value="L-ASPARTATE OXIDASE, CHLOROPLASTIC"/>
    <property type="match status" value="1"/>
</dbReference>
<dbReference type="InterPro" id="IPR005288">
    <property type="entry name" value="NadB"/>
</dbReference>
<evidence type="ECO:0000256" key="9">
    <source>
        <dbReference type="ARBA" id="ARBA00023002"/>
    </source>
</evidence>
<dbReference type="Gene3D" id="3.90.700.10">
    <property type="entry name" value="Succinate dehydrogenase/fumarate reductase flavoprotein, catalytic domain"/>
    <property type="match status" value="1"/>
</dbReference>
<dbReference type="KEGG" id="esi:Exig_2101"/>
<evidence type="ECO:0000256" key="10">
    <source>
        <dbReference type="ARBA" id="ARBA00030386"/>
    </source>
</evidence>
<evidence type="ECO:0000256" key="2">
    <source>
        <dbReference type="ARBA" id="ARBA00004950"/>
    </source>
</evidence>
<sequence length="476" mass="51596">MSLHKTEEVDVLIIGTGLAAVSVALHLPADLNVILVSKGTRTETNSMRAQGGIASAYLEADHVSHQADTKQAAKGRTDETMISFITATGKQVIPELEAFGVRFDRQVTGAYALGQEGAHSRPRIFHSGGDRTGERIMTQLLQQLVHPVIEDTVITELLTNRQQVVGARGYRGQKPVVFSARAVILATGGIGGLFTASTNEPSLTGDGLALAAQVGAGLSDLGYIQHHPTILLHDGVSHGLITEALRGAGAFLMTADGRRVMADHPQGDLAARDEVAMRITTVREREAVYLNTTPVEHLQTHFPTFVEKCEILNISPDIVEVTTGVHFLMGGIKTDRLGRTTVPGLYAVGEVASTGLHGKNRLASNSLLECFVMGKELALRLQLPPRLPLPENQFKEDEEKVALDPSWTEALAVHLDETVLKQTLETFKNQPEERATGRDAELRRLHLMTAKLLLEGAIQRLKGDRQHEQMVSTTTA</sequence>
<keyword evidence="8" id="KW-0274">FAD</keyword>
<dbReference type="RefSeq" id="WP_012370970.1">
    <property type="nucleotide sequence ID" value="NC_010556.1"/>
</dbReference>
<dbReference type="InterPro" id="IPR003953">
    <property type="entry name" value="FAD-dep_OxRdtase_2_FAD-bd"/>
</dbReference>
<dbReference type="STRING" id="262543.Exig_2101"/>
<keyword evidence="9 13" id="KW-0560">Oxidoreductase</keyword>
<evidence type="ECO:0000256" key="7">
    <source>
        <dbReference type="ARBA" id="ARBA00022642"/>
    </source>
</evidence>
<comment type="catalytic activity">
    <reaction evidence="11">
        <text>L-aspartate + O2 = iminosuccinate + H2O2</text>
        <dbReference type="Rhea" id="RHEA:25876"/>
        <dbReference type="ChEBI" id="CHEBI:15379"/>
        <dbReference type="ChEBI" id="CHEBI:16240"/>
        <dbReference type="ChEBI" id="CHEBI:29991"/>
        <dbReference type="ChEBI" id="CHEBI:77875"/>
        <dbReference type="EC" id="1.4.3.16"/>
    </reaction>
    <physiologicalReaction direction="left-to-right" evidence="11">
        <dbReference type="Rhea" id="RHEA:25877"/>
    </physiologicalReaction>
</comment>
<accession>B1YJR5</accession>
<dbReference type="Proteomes" id="UP000001681">
    <property type="component" value="Chromosome"/>
</dbReference>
<dbReference type="InterPro" id="IPR036188">
    <property type="entry name" value="FAD/NAD-bd_sf"/>
</dbReference>
<dbReference type="UniPathway" id="UPA00253">
    <property type="reaction ID" value="UER00326"/>
</dbReference>
<dbReference type="eggNOG" id="COG0029">
    <property type="taxonomic scope" value="Bacteria"/>
</dbReference>
<keyword evidence="14" id="KW-1185">Reference proteome</keyword>
<dbReference type="SUPFAM" id="SSF56425">
    <property type="entry name" value="Succinate dehydrogenase/fumarate reductase flavoprotein, catalytic domain"/>
    <property type="match status" value="1"/>
</dbReference>
<evidence type="ECO:0000256" key="8">
    <source>
        <dbReference type="ARBA" id="ARBA00022827"/>
    </source>
</evidence>
<comment type="similarity">
    <text evidence="3">Belongs to the FAD-dependent oxidoreductase 2 family. NadB subfamily.</text>
</comment>
<dbReference type="GO" id="GO:0008734">
    <property type="term" value="F:L-aspartate oxidase activity"/>
    <property type="evidence" value="ECO:0007669"/>
    <property type="project" value="UniProtKB-EC"/>
</dbReference>
<evidence type="ECO:0000256" key="11">
    <source>
        <dbReference type="ARBA" id="ARBA00048305"/>
    </source>
</evidence>
<dbReference type="GO" id="GO:0034628">
    <property type="term" value="P:'de novo' NAD+ biosynthetic process from L-aspartate"/>
    <property type="evidence" value="ECO:0007669"/>
    <property type="project" value="TreeGrafter"/>
</dbReference>
<evidence type="ECO:0000256" key="3">
    <source>
        <dbReference type="ARBA" id="ARBA00008562"/>
    </source>
</evidence>
<dbReference type="HOGENOM" id="CLU_014312_3_2_9"/>
<comment type="pathway">
    <text evidence="2">Cofactor biosynthesis; NAD(+) biosynthesis; iminoaspartate from L-aspartate (oxidase route): step 1/1.</text>
</comment>
<reference evidence="13 14" key="1">
    <citation type="journal article" date="2006" name="Extremophiles">
        <title>Characterization of Exiguobacterium isolates from the Siberian permafrost. Description of Exiguobacterium sibiricum sp. nov.</title>
        <authorList>
            <person name="Rodrigues D.F."/>
            <person name="Goris J."/>
            <person name="Vishnivetskaya T."/>
            <person name="Gilichinsky D."/>
            <person name="Thomashow M.F."/>
            <person name="Tiedje J.M."/>
        </authorList>
    </citation>
    <scope>NUCLEOTIDE SEQUENCE [LARGE SCALE GENOMIC DNA]</scope>
    <source>
        <strain evidence="14">DSM 17290 / CIP 109462 / JCM 13490 / 255-15</strain>
    </source>
</reference>
<dbReference type="PRINTS" id="PR00368">
    <property type="entry name" value="FADPNR"/>
</dbReference>
<evidence type="ECO:0000259" key="12">
    <source>
        <dbReference type="Pfam" id="PF00890"/>
    </source>
</evidence>
<reference evidence="13 14" key="2">
    <citation type="journal article" date="2008" name="BMC Genomics">
        <title>Architecture of thermal adaptation in an Exiguobacterium sibiricum strain isolated from 3 million year old permafrost: a genome and transcriptome approach.</title>
        <authorList>
            <person name="Rodrigues D.F."/>
            <person name="Ivanova N."/>
            <person name="He Z."/>
            <person name="Huebner M."/>
            <person name="Zhou J."/>
            <person name="Tiedje J.M."/>
        </authorList>
    </citation>
    <scope>NUCLEOTIDE SEQUENCE [LARGE SCALE GENOMIC DNA]</scope>
    <source>
        <strain evidence="14">DSM 17290 / CIP 109462 / JCM 13490 / 255-15</strain>
    </source>
</reference>
<evidence type="ECO:0000256" key="1">
    <source>
        <dbReference type="ARBA" id="ARBA00001974"/>
    </source>
</evidence>
<dbReference type="Pfam" id="PF00890">
    <property type="entry name" value="FAD_binding_2"/>
    <property type="match status" value="1"/>
</dbReference>
<proteinExistence type="inferred from homology"/>
<feature type="domain" description="FAD-dependent oxidoreductase 2 FAD-binding" evidence="12">
    <location>
        <begin position="10"/>
        <end position="367"/>
    </location>
</feature>
<dbReference type="PANTHER" id="PTHR42716">
    <property type="entry name" value="L-ASPARTATE OXIDASE"/>
    <property type="match status" value="1"/>
</dbReference>
<dbReference type="GO" id="GO:0033765">
    <property type="term" value="F:steroid dehydrogenase activity, acting on the CH-CH group of donors"/>
    <property type="evidence" value="ECO:0007669"/>
    <property type="project" value="UniProtKB-ARBA"/>
</dbReference>
<evidence type="ECO:0000256" key="4">
    <source>
        <dbReference type="ARBA" id="ARBA00012173"/>
    </source>
</evidence>
<keyword evidence="6" id="KW-0285">Flavoprotein</keyword>
<dbReference type="InterPro" id="IPR027477">
    <property type="entry name" value="Succ_DH/fumarate_Rdtase_cat_sf"/>
</dbReference>